<protein>
    <submittedName>
        <fullName evidence="2">Uncharacterized protein</fullName>
    </submittedName>
</protein>
<feature type="compositionally biased region" description="Polar residues" evidence="1">
    <location>
        <begin position="109"/>
        <end position="120"/>
    </location>
</feature>
<accession>A0ABU8SII7</accession>
<dbReference type="EMBL" id="JAWMWH010000001">
    <property type="protein sequence ID" value="MEJ6399726.1"/>
    <property type="molecule type" value="Genomic_DNA"/>
</dbReference>
<gene>
    <name evidence="2" type="ORF">R4146_00800</name>
</gene>
<proteinExistence type="predicted"/>
<dbReference type="Proteomes" id="UP001370590">
    <property type="component" value="Unassembled WGS sequence"/>
</dbReference>
<evidence type="ECO:0000313" key="3">
    <source>
        <dbReference type="Proteomes" id="UP001370590"/>
    </source>
</evidence>
<reference evidence="2 3" key="1">
    <citation type="submission" date="2023-10" db="EMBL/GenBank/DDBJ databases">
        <title>Nicoliella lavandulae sp. nov. isolated from Lavandula angustifolia flowers.</title>
        <authorList>
            <person name="Alcantara C."/>
            <person name="Zuniga M."/>
            <person name="Landete J.M."/>
            <person name="Monedero V."/>
        </authorList>
    </citation>
    <scope>NUCLEOTIDE SEQUENCE [LARGE SCALE GENOMIC DNA]</scope>
    <source>
        <strain evidence="2 3">Es01</strain>
    </source>
</reference>
<comment type="caution">
    <text evidence="2">The sequence shown here is derived from an EMBL/GenBank/DDBJ whole genome shotgun (WGS) entry which is preliminary data.</text>
</comment>
<organism evidence="2 3">
    <name type="scientific">Nicoliella lavandulae</name>
    <dbReference type="NCBI Taxonomy" id="3082954"/>
    <lineage>
        <taxon>Bacteria</taxon>
        <taxon>Bacillati</taxon>
        <taxon>Bacillota</taxon>
        <taxon>Bacilli</taxon>
        <taxon>Lactobacillales</taxon>
        <taxon>Lactobacillaceae</taxon>
        <taxon>Nicoliella</taxon>
    </lineage>
</organism>
<sequence>MGRYYQPKDSKDAMRYIEKLFNSYKDEPLTQELLTYHQNLIKQIAGNVIPTAEQEGIAERVASAKSMETVMQQWIRAKLMGQPFNGRMHHFRFEANNSKPKFKRRNIKVNGNNNLRSSRH</sequence>
<evidence type="ECO:0000256" key="1">
    <source>
        <dbReference type="SAM" id="MobiDB-lite"/>
    </source>
</evidence>
<evidence type="ECO:0000313" key="2">
    <source>
        <dbReference type="EMBL" id="MEJ6399726.1"/>
    </source>
</evidence>
<name>A0ABU8SII7_9LACO</name>
<feature type="region of interest" description="Disordered" evidence="1">
    <location>
        <begin position="97"/>
        <end position="120"/>
    </location>
</feature>
<dbReference type="RefSeq" id="WP_339959569.1">
    <property type="nucleotide sequence ID" value="NZ_JAWMWH010000001.1"/>
</dbReference>
<keyword evidence="3" id="KW-1185">Reference proteome</keyword>